<keyword evidence="1" id="KW-0472">Membrane</keyword>
<feature type="transmembrane region" description="Helical" evidence="1">
    <location>
        <begin position="12"/>
        <end position="33"/>
    </location>
</feature>
<evidence type="ECO:0000313" key="2">
    <source>
        <dbReference type="EMBL" id="ABJ82507.1"/>
    </source>
</evidence>
<gene>
    <name evidence="2" type="ordered locus">Acid_1515</name>
</gene>
<feature type="transmembrane region" description="Helical" evidence="1">
    <location>
        <begin position="368"/>
        <end position="391"/>
    </location>
</feature>
<dbReference type="OrthoDB" id="127292at2"/>
<sequence length="666" mass="74248" precursor="true">MKNKGDRRSRLVAGLLALGILVLNLWLNAPLFMRGELPFRGSVEGGYVGMSRFLAEHPNPWGWNPFPYCGLPVQFMYVPAMPYLASIGIRLLPHVTPDNIFRTIVSVATCFGPVTLFFFALHFTGRKRWALAAALVYTLLSPSYGLFPAIEKDRGIVQVPWRIQVLAKYGEGPHNTGLMLLPMALLAVWLAATRRGYPRILLAAVLLAAIPLTNWVAAFALAISALLLLLAAWGEPEFKAQRAIAAAVLAWLLACFWITPSFVKTIFFNWPVDSFAYQLGNQQVRALGGMVLGALIIRFLFRWFRGSFYLCLVTLGAFVFGWISTGFYVYGMDTIPESRRYAIEFEFFLVLALAEAIRLALKHSNQTVRLCAMASGGLLLLAGLPQLWAYATQDRQEWRPAVPEKTIEYQLATWLKDQKPEGRVFASGGLRFRLNSWFDLEQVGGGFETGLQNRVPVDLAYRVRAASNLWRGHETADMVAELKALGAQYVVVHGPKSREYYRDFVRPDRMAAALPVVFHAEDDTVYALPPRPLAHLMRPDEIPNLDASEHPEVLTKYAAAIDDASRPALRSAWSGTSTYAITGAVRPGDLVAVQVNADRGWRATQDGREIEMTQDKLGFIVLHPAPAAATRIELHYWGTLEQRVMATLCALTWIAALIALLRARRT</sequence>
<dbReference type="HOGENOM" id="CLU_412718_0_0_0"/>
<feature type="transmembrane region" description="Helical" evidence="1">
    <location>
        <begin position="341"/>
        <end position="361"/>
    </location>
</feature>
<feature type="transmembrane region" description="Helical" evidence="1">
    <location>
        <begin position="644"/>
        <end position="663"/>
    </location>
</feature>
<feature type="transmembrane region" description="Helical" evidence="1">
    <location>
        <begin position="308"/>
        <end position="329"/>
    </location>
</feature>
<protein>
    <recommendedName>
        <fullName evidence="3">Membrane protein 6-pyruvoyl-tetrahydropterin synthase-related domain-containing protein</fullName>
    </recommendedName>
</protein>
<name>Q028P5_SOLUE</name>
<feature type="transmembrane region" description="Helical" evidence="1">
    <location>
        <begin position="104"/>
        <end position="123"/>
    </location>
</feature>
<dbReference type="eggNOG" id="COG5617">
    <property type="taxonomic scope" value="Bacteria"/>
</dbReference>
<evidence type="ECO:0008006" key="3">
    <source>
        <dbReference type="Google" id="ProtNLM"/>
    </source>
</evidence>
<dbReference type="AlphaFoldDB" id="Q028P5"/>
<feature type="transmembrane region" description="Helical" evidence="1">
    <location>
        <begin position="176"/>
        <end position="194"/>
    </location>
</feature>
<accession>Q028P5</accession>
<dbReference type="KEGG" id="sus:Acid_1515"/>
<proteinExistence type="predicted"/>
<dbReference type="STRING" id="234267.Acid_1515"/>
<evidence type="ECO:0000256" key="1">
    <source>
        <dbReference type="SAM" id="Phobius"/>
    </source>
</evidence>
<feature type="transmembrane region" description="Helical" evidence="1">
    <location>
        <begin position="129"/>
        <end position="147"/>
    </location>
</feature>
<feature type="transmembrane region" description="Helical" evidence="1">
    <location>
        <begin position="71"/>
        <end position="92"/>
    </location>
</feature>
<feature type="transmembrane region" description="Helical" evidence="1">
    <location>
        <begin position="200"/>
        <end position="231"/>
    </location>
</feature>
<keyword evidence="1" id="KW-1133">Transmembrane helix</keyword>
<feature type="transmembrane region" description="Helical" evidence="1">
    <location>
        <begin position="243"/>
        <end position="263"/>
    </location>
</feature>
<keyword evidence="1" id="KW-0812">Transmembrane</keyword>
<reference evidence="2" key="1">
    <citation type="submission" date="2006-10" db="EMBL/GenBank/DDBJ databases">
        <title>Complete sequence of Solibacter usitatus Ellin6076.</title>
        <authorList>
            <consortium name="US DOE Joint Genome Institute"/>
            <person name="Copeland A."/>
            <person name="Lucas S."/>
            <person name="Lapidus A."/>
            <person name="Barry K."/>
            <person name="Detter J.C."/>
            <person name="Glavina del Rio T."/>
            <person name="Hammon N."/>
            <person name="Israni S."/>
            <person name="Dalin E."/>
            <person name="Tice H."/>
            <person name="Pitluck S."/>
            <person name="Thompson L.S."/>
            <person name="Brettin T."/>
            <person name="Bruce D."/>
            <person name="Han C."/>
            <person name="Tapia R."/>
            <person name="Gilna P."/>
            <person name="Schmutz J."/>
            <person name="Larimer F."/>
            <person name="Land M."/>
            <person name="Hauser L."/>
            <person name="Kyrpides N."/>
            <person name="Mikhailova N."/>
            <person name="Janssen P.H."/>
            <person name="Kuske C.R."/>
            <person name="Richardson P."/>
        </authorList>
    </citation>
    <scope>NUCLEOTIDE SEQUENCE</scope>
    <source>
        <strain evidence="2">Ellin6076</strain>
    </source>
</reference>
<dbReference type="InParanoid" id="Q028P5"/>
<organism evidence="2">
    <name type="scientific">Solibacter usitatus (strain Ellin6076)</name>
    <dbReference type="NCBI Taxonomy" id="234267"/>
    <lineage>
        <taxon>Bacteria</taxon>
        <taxon>Pseudomonadati</taxon>
        <taxon>Acidobacteriota</taxon>
        <taxon>Terriglobia</taxon>
        <taxon>Bryobacterales</taxon>
        <taxon>Solibacteraceae</taxon>
        <taxon>Candidatus Solibacter</taxon>
    </lineage>
</organism>
<dbReference type="EMBL" id="CP000473">
    <property type="protein sequence ID" value="ABJ82507.1"/>
    <property type="molecule type" value="Genomic_DNA"/>
</dbReference>
<feature type="transmembrane region" description="Helical" evidence="1">
    <location>
        <begin position="283"/>
        <end position="301"/>
    </location>
</feature>